<dbReference type="Gene3D" id="3.90.550.10">
    <property type="entry name" value="Spore Coat Polysaccharide Biosynthesis Protein SpsA, Chain A"/>
    <property type="match status" value="1"/>
</dbReference>
<gene>
    <name evidence="2" type="ORF">AR438_03580</name>
</gene>
<keyword evidence="3" id="KW-1185">Reference proteome</keyword>
<dbReference type="RefSeq" id="WP_056011968.1">
    <property type="nucleotide sequence ID" value="NZ_LLYZ01000002.1"/>
</dbReference>
<proteinExistence type="predicted"/>
<evidence type="ECO:0000313" key="3">
    <source>
        <dbReference type="Proteomes" id="UP000051682"/>
    </source>
</evidence>
<sequence>MNNSRPLVSVNIPIFKCEKYIIRCLESVKNQTYGNFEIVLVNDCTPDNSMLLVADFIRENKEIDIKIIEHEENAGLSVVRNTGIINSSGKYIYFLDSDDEITKDCLELLVNHALKTDAEIIIAQNRWINTFDNTTKDFGFPTSSLKKYYDNNLEIFSAYSNGDFPSSSWNKLIKKDFIIDQEIFFVPGLFAQDELWFFHLLLKTKTLAIIDDITYLYYLHGESVIFNRKRKNFENFLTILEHFTRSYNEEKNTSIKELIKKKIILFKEMVLIMQWKAMKDREYLSTNISRMQKLAKLSFLDYFNSDISFGIKKKNFFQNIPAKLSTKLFIWRFER</sequence>
<dbReference type="PANTHER" id="PTHR22916">
    <property type="entry name" value="GLYCOSYLTRANSFERASE"/>
    <property type="match status" value="1"/>
</dbReference>
<dbReference type="OrthoDB" id="396512at2"/>
<name>A0A0Q3SPE5_9FLAO</name>
<dbReference type="EMBL" id="LLYZ01000002">
    <property type="protein sequence ID" value="KQK27298.1"/>
    <property type="molecule type" value="Genomic_DNA"/>
</dbReference>
<organism evidence="2 3">
    <name type="scientific">Chryseobacterium aquaticum</name>
    <dbReference type="NCBI Taxonomy" id="452084"/>
    <lineage>
        <taxon>Bacteria</taxon>
        <taxon>Pseudomonadati</taxon>
        <taxon>Bacteroidota</taxon>
        <taxon>Flavobacteriia</taxon>
        <taxon>Flavobacteriales</taxon>
        <taxon>Weeksellaceae</taxon>
        <taxon>Chryseobacterium group</taxon>
        <taxon>Chryseobacterium</taxon>
    </lineage>
</organism>
<dbReference type="CDD" id="cd00761">
    <property type="entry name" value="Glyco_tranf_GTA_type"/>
    <property type="match status" value="1"/>
</dbReference>
<reference evidence="2 3" key="1">
    <citation type="submission" date="2015-10" db="EMBL/GenBank/DDBJ databases">
        <title>Chryseobacterium aquaticum genome.</title>
        <authorList>
            <person name="Newman J.D."/>
            <person name="Ferguson M.B."/>
            <person name="Miller J.R."/>
        </authorList>
    </citation>
    <scope>NUCLEOTIDE SEQUENCE [LARGE SCALE GENOMIC DNA]</scope>
    <source>
        <strain evidence="2 3">KCTC 12483</strain>
    </source>
</reference>
<dbReference type="GO" id="GO:0016758">
    <property type="term" value="F:hexosyltransferase activity"/>
    <property type="evidence" value="ECO:0007669"/>
    <property type="project" value="UniProtKB-ARBA"/>
</dbReference>
<feature type="domain" description="Glycosyltransferase 2-like" evidence="1">
    <location>
        <begin position="9"/>
        <end position="137"/>
    </location>
</feature>
<dbReference type="STRING" id="452084.AR438_03580"/>
<accession>A0A0Q3SPE5</accession>
<protein>
    <recommendedName>
        <fullName evidence="1">Glycosyltransferase 2-like domain-containing protein</fullName>
    </recommendedName>
</protein>
<dbReference type="Proteomes" id="UP000051682">
    <property type="component" value="Unassembled WGS sequence"/>
</dbReference>
<evidence type="ECO:0000259" key="1">
    <source>
        <dbReference type="Pfam" id="PF00535"/>
    </source>
</evidence>
<dbReference type="Pfam" id="PF00535">
    <property type="entry name" value="Glycos_transf_2"/>
    <property type="match status" value="1"/>
</dbReference>
<dbReference type="PANTHER" id="PTHR22916:SF3">
    <property type="entry name" value="UDP-GLCNAC:BETAGAL BETA-1,3-N-ACETYLGLUCOSAMINYLTRANSFERASE-LIKE PROTEIN 1"/>
    <property type="match status" value="1"/>
</dbReference>
<evidence type="ECO:0000313" key="2">
    <source>
        <dbReference type="EMBL" id="KQK27298.1"/>
    </source>
</evidence>
<dbReference type="AlphaFoldDB" id="A0A0Q3SPE5"/>
<dbReference type="InterPro" id="IPR029044">
    <property type="entry name" value="Nucleotide-diphossugar_trans"/>
</dbReference>
<dbReference type="InterPro" id="IPR001173">
    <property type="entry name" value="Glyco_trans_2-like"/>
</dbReference>
<comment type="caution">
    <text evidence="2">The sequence shown here is derived from an EMBL/GenBank/DDBJ whole genome shotgun (WGS) entry which is preliminary data.</text>
</comment>
<dbReference type="SUPFAM" id="SSF53448">
    <property type="entry name" value="Nucleotide-diphospho-sugar transferases"/>
    <property type="match status" value="1"/>
</dbReference>